<reference evidence="2 3" key="1">
    <citation type="submission" date="2014-04" db="EMBL/GenBank/DDBJ databases">
        <title>A comprehensive comparison of genomes of Erythrobacter spp. strains.</title>
        <authorList>
            <person name="Zheng Q."/>
        </authorList>
    </citation>
    <scope>NUCLEOTIDE SEQUENCE [LARGE SCALE GENOMIC DNA]</scope>
    <source>
        <strain evidence="2 3">DSM 6997</strain>
    </source>
</reference>
<evidence type="ECO:0008006" key="4">
    <source>
        <dbReference type="Google" id="ProtNLM"/>
    </source>
</evidence>
<name>A0A074M486_ERYLO</name>
<organism evidence="2 3">
    <name type="scientific">Erythrobacter longus</name>
    <dbReference type="NCBI Taxonomy" id="1044"/>
    <lineage>
        <taxon>Bacteria</taxon>
        <taxon>Pseudomonadati</taxon>
        <taxon>Pseudomonadota</taxon>
        <taxon>Alphaproteobacteria</taxon>
        <taxon>Sphingomonadales</taxon>
        <taxon>Erythrobacteraceae</taxon>
        <taxon>Erythrobacter/Porphyrobacter group</taxon>
        <taxon>Erythrobacter</taxon>
    </lineage>
</organism>
<gene>
    <name evidence="2" type="ORF">EH31_12535</name>
</gene>
<dbReference type="STRING" id="1044.EH31_12535"/>
<sequence>MALSAFASGAPVHAQANSRAQESAANPSGWRANEDDYLLLQMKIKNFRLSYEVRGYQTDRGVCLDLADVVQSLDLPIRIDKKSRRATGWLFAEDQEITIDRSSNTVQKVNTGPAPLANDIYDTPEGWCVDTRALSRWFGVDFTPDLFNAAVKLESETELPFMQAIERRKRAERIRPSNVSFDLSQYPSSKMEYRNWRTPSVDVVADVEARKDSGLAGRVEFFAAGEALGASYTARISTDNQLRPQSVRVRAYRSDVEGGLLGPLDATDVAIGDVETVPGRLVGQTAVGRGAFVTNRPLNQTSRFSTTVLRGTLPSGWDAELYRNGQLIAFQGSRDDGRYEFIDIELFFGRNDFEVVLYGPQGQIRRDRSSVPVGASQIEPGQTYYWAGVVQDNRDLIQLEPITVRQAQLPQKWRWGTGVERGLSKRTSVGFGVHNLFRNEARHTYTEATLTHSLSFAQVELAAAHEFGGGVVTNLNTLGRVGNVNFGANARVFFGDFAGEFAENDIAYLGGVNFSTSLRMGRLSIPIQGGVTHAKRDNGESINGFNLITSIAAGRLSLSAQLRHEQDSGRPQNDNTEVTLIANRRWRDFRVRGNATFRANGPDKGLVSATVRVETDIGEDGALQGDFDYNSSNNEYRLTAGYTHRFEEFSLRGDAFVTSLGGVGAGIQAAFSLGPDPISGGVRVTHAKLARNGQAAVTVYRDDNGNERRDAGEPLLENIMVEAGLRSTDAVTGANGRAIVDELRPFQPVLVGIDESSLEDPFLAPSTKGIVVTPRPGVVAQVELAISPTGEIEGSLLSVTGTDQSGVRLQLINQRGAVQAETVSEFDGFFLFQRVPYGKYSLRISEEAANALDVKPALSLKDGRFVFTINREEDVIRFGPVKLISADAPDPPTSRPAGPVIAAANAK</sequence>
<dbReference type="Proteomes" id="UP000027647">
    <property type="component" value="Unassembled WGS sequence"/>
</dbReference>
<evidence type="ECO:0000313" key="3">
    <source>
        <dbReference type="Proteomes" id="UP000027647"/>
    </source>
</evidence>
<proteinExistence type="predicted"/>
<accession>A0A074M486</accession>
<comment type="caution">
    <text evidence="2">The sequence shown here is derived from an EMBL/GenBank/DDBJ whole genome shotgun (WGS) entry which is preliminary data.</text>
</comment>
<dbReference type="eggNOG" id="COG3188">
    <property type="taxonomic scope" value="Bacteria"/>
</dbReference>
<keyword evidence="3" id="KW-1185">Reference proteome</keyword>
<protein>
    <recommendedName>
        <fullName evidence="4">Carboxypeptidase regulatory-like domain-containing protein</fullName>
    </recommendedName>
</protein>
<evidence type="ECO:0000256" key="1">
    <source>
        <dbReference type="SAM" id="MobiDB-lite"/>
    </source>
</evidence>
<dbReference type="EMBL" id="JMIW01000005">
    <property type="protein sequence ID" value="KEO89466.1"/>
    <property type="molecule type" value="Genomic_DNA"/>
</dbReference>
<dbReference type="SUPFAM" id="SSF49478">
    <property type="entry name" value="Cna protein B-type domain"/>
    <property type="match status" value="1"/>
</dbReference>
<feature type="region of interest" description="Disordered" evidence="1">
    <location>
        <begin position="887"/>
        <end position="907"/>
    </location>
</feature>
<dbReference type="AlphaFoldDB" id="A0A074M486"/>
<evidence type="ECO:0000313" key="2">
    <source>
        <dbReference type="EMBL" id="KEO89466.1"/>
    </source>
</evidence>